<name>C4ZMP1_THASP</name>
<accession>C4ZMP1</accession>
<proteinExistence type="predicted"/>
<dbReference type="eggNOG" id="ENOG502ZAEA">
    <property type="taxonomic scope" value="Bacteria"/>
</dbReference>
<dbReference type="AlphaFoldDB" id="C4ZMP1"/>
<dbReference type="KEGG" id="tmz:Tmz1t_0293"/>
<reference evidence="1 2" key="2">
    <citation type="journal article" date="2012" name="Stand. Genomic Sci.">
        <title>Complete genome sequence of Thauera aminoaromatica strain MZ1T.</title>
        <authorList>
            <person name="Jiang K."/>
            <person name="Sanseverino J."/>
            <person name="Chauhan A."/>
            <person name="Lucas S."/>
            <person name="Copeland A."/>
            <person name="Lapidus A."/>
            <person name="Del Rio T.G."/>
            <person name="Dalin E."/>
            <person name="Tice H."/>
            <person name="Bruce D."/>
            <person name="Goodwin L."/>
            <person name="Pitluck S."/>
            <person name="Sims D."/>
            <person name="Brettin T."/>
            <person name="Detter J.C."/>
            <person name="Han C."/>
            <person name="Chang Y.J."/>
            <person name="Larimer F."/>
            <person name="Land M."/>
            <person name="Hauser L."/>
            <person name="Kyrpides N.C."/>
            <person name="Mikhailova N."/>
            <person name="Moser S."/>
            <person name="Jegier P."/>
            <person name="Close D."/>
            <person name="Debruyn J.M."/>
            <person name="Wang Y."/>
            <person name="Layton A.C."/>
            <person name="Allen M.S."/>
            <person name="Sayler G.S."/>
        </authorList>
    </citation>
    <scope>NUCLEOTIDE SEQUENCE [LARGE SCALE GENOMIC DNA]</scope>
    <source>
        <strain evidence="1 2">MZ1T</strain>
    </source>
</reference>
<dbReference type="HOGENOM" id="CLU_095252_0_0_4"/>
<protein>
    <submittedName>
        <fullName evidence="1">Uncharacterized protein</fullName>
    </submittedName>
</protein>
<evidence type="ECO:0000313" key="2">
    <source>
        <dbReference type="Proteomes" id="UP000002186"/>
    </source>
</evidence>
<dbReference type="RefSeq" id="WP_012584349.1">
    <property type="nucleotide sequence ID" value="NC_011662.2"/>
</dbReference>
<sequence length="205" mass="23484">MPATVSADLSRLGQGARLHAGKVFRRKDLAASLPSVDRELGRALKAGLVRRVAQGLYYVPRHTPFGEAPPSEEELVRSFLDDDHFLLFNPSVYNSLGLGTTQLYRRNVVYNHKRHGLFTLAGFEFDFRDKPRFPARDQVSREYLLVDMLNNLEQLAEDPETLLDAVHRKLDTFDSARLEQALRDYGSARTRRLFRPWMSEHDAQA</sequence>
<dbReference type="Proteomes" id="UP000002186">
    <property type="component" value="Chromosome"/>
</dbReference>
<dbReference type="OrthoDB" id="583588at2"/>
<evidence type="ECO:0000313" key="1">
    <source>
        <dbReference type="EMBL" id="ACK53085.1"/>
    </source>
</evidence>
<reference evidence="2" key="1">
    <citation type="submission" date="2009-05" db="EMBL/GenBank/DDBJ databases">
        <title>Complete sequence of chromosome of Thauera sp. MZ1T.</title>
        <authorList>
            <consortium name="US DOE Joint Genome Institute"/>
            <person name="Lucas S."/>
            <person name="Copeland A."/>
            <person name="Lapidus A."/>
            <person name="Glavina del Rio T."/>
            <person name="Dalin E."/>
            <person name="Tice H."/>
            <person name="Bruce D."/>
            <person name="Goodwin L."/>
            <person name="Pitluck S."/>
            <person name="Sims D."/>
            <person name="Brettin T."/>
            <person name="Detter J.C."/>
            <person name="Han C."/>
            <person name="Larimer F."/>
            <person name="Land M."/>
            <person name="Hauser L."/>
            <person name="Kyrpides N."/>
            <person name="Mikhailova N."/>
            <person name="Sayler G.S."/>
        </authorList>
    </citation>
    <scope>NUCLEOTIDE SEQUENCE [LARGE SCALE GENOMIC DNA]</scope>
    <source>
        <strain evidence="2">MZ1T</strain>
    </source>
</reference>
<dbReference type="STRING" id="85643.Tmz1t_0293"/>
<dbReference type="EMBL" id="CP001281">
    <property type="protein sequence ID" value="ACK53085.1"/>
    <property type="molecule type" value="Genomic_DNA"/>
</dbReference>
<keyword evidence="2" id="KW-1185">Reference proteome</keyword>
<organism evidence="1 2">
    <name type="scientific">Thauera aminoaromatica</name>
    <dbReference type="NCBI Taxonomy" id="164330"/>
    <lineage>
        <taxon>Bacteria</taxon>
        <taxon>Pseudomonadati</taxon>
        <taxon>Pseudomonadota</taxon>
        <taxon>Betaproteobacteria</taxon>
        <taxon>Rhodocyclales</taxon>
        <taxon>Zoogloeaceae</taxon>
        <taxon>Thauera</taxon>
    </lineage>
</organism>
<gene>
    <name evidence="1" type="ordered locus">Tmz1t_0293</name>
</gene>